<feature type="compositionally biased region" description="Basic and acidic residues" evidence="9">
    <location>
        <begin position="7"/>
        <end position="24"/>
    </location>
</feature>
<sequence length="576" mass="65432">MSDQEEDKPKDVDHSTYEHSDSKKKCPTCSKSGHCKCPQVLPGTKYNSNEHKPRSFRTRNQPLVCYGCQKEGHSIRNCPSKATDESEEARHVKGEKRPGYIPKEESLDELFNVKLEIGDNFDNFDKVRVEVTPTERAPTPINLFRDTPFTSILQDNIARCSYTRPTPVQKHAVPIILMKHDLISCAQTGSGKTAAFLLPIIHSLHKKRISSNSSDKATPRTLILGPTRELVVQINDEARKYCAKMNIDCRVIYGGSSTESSKYILLNNRVDILSATPGRLIDMLGKEHISFENIEFLVIDEADRMLEMGFRESIDEVVNHFTMPGTTKRQTLLFSATFPPEIQILASEYLKDYLFLKVGVVGGASEDIEQVIVQVKDYEKMTKLLETLKENEVNPETKILIFARKKRGVDFLATRLCLDKHPATSIHGDRFQEQREEALRDFKRGSKPILVATEVASRGLDIPKVSLVINYDLPQDISTYVHRIGRSGRVGNSGKSISFYESEFDRPLAKDLVNVLKEAKQHVPEWLEKQGDVYYGGKRGPKSKRNSDMNSDIRKKKESSSKAELFKTKEEEEYWD</sequence>
<dbReference type="InterPro" id="IPR036875">
    <property type="entry name" value="Znf_CCHC_sf"/>
</dbReference>
<dbReference type="GO" id="GO:0016787">
    <property type="term" value="F:hydrolase activity"/>
    <property type="evidence" value="ECO:0007669"/>
    <property type="project" value="UniProtKB-KW"/>
</dbReference>
<dbReference type="GO" id="GO:0003724">
    <property type="term" value="F:RNA helicase activity"/>
    <property type="evidence" value="ECO:0007669"/>
    <property type="project" value="UniProtKB-EC"/>
</dbReference>
<proteinExistence type="inferred from homology"/>
<dbReference type="PANTHER" id="PTHR47958">
    <property type="entry name" value="ATP-DEPENDENT RNA HELICASE DBP3"/>
    <property type="match status" value="1"/>
</dbReference>
<feature type="region of interest" description="Disordered" evidence="9">
    <location>
        <begin position="76"/>
        <end position="99"/>
    </location>
</feature>
<feature type="region of interest" description="Disordered" evidence="9">
    <location>
        <begin position="532"/>
        <end position="576"/>
    </location>
</feature>
<feature type="domain" description="Helicase ATP-binding" evidence="11">
    <location>
        <begin position="173"/>
        <end position="356"/>
    </location>
</feature>
<keyword evidence="5 8" id="KW-0347">Helicase</keyword>
<evidence type="ECO:0000256" key="5">
    <source>
        <dbReference type="ARBA" id="ARBA00022806"/>
    </source>
</evidence>
<evidence type="ECO:0000256" key="1">
    <source>
        <dbReference type="ARBA" id="ARBA00010132"/>
    </source>
</evidence>
<keyword evidence="7" id="KW-0863">Zinc-finger</keyword>
<dbReference type="OrthoDB" id="196131at2759"/>
<evidence type="ECO:0000256" key="2">
    <source>
        <dbReference type="ARBA" id="ARBA00012552"/>
    </source>
</evidence>
<protein>
    <recommendedName>
        <fullName evidence="2">RNA helicase</fullName>
        <ecNumber evidence="2">3.6.4.13</ecNumber>
    </recommendedName>
</protein>
<dbReference type="EMBL" id="HACA01009003">
    <property type="protein sequence ID" value="CDW26364.1"/>
    <property type="molecule type" value="Transcribed_RNA"/>
</dbReference>
<evidence type="ECO:0000256" key="8">
    <source>
        <dbReference type="RuleBase" id="RU000492"/>
    </source>
</evidence>
<dbReference type="RefSeq" id="XP_040569776.1">
    <property type="nucleotide sequence ID" value="XM_040713842.2"/>
</dbReference>
<keyword evidence="7" id="KW-0862">Zinc</keyword>
<dbReference type="GO" id="GO:0003676">
    <property type="term" value="F:nucleic acid binding"/>
    <property type="evidence" value="ECO:0007669"/>
    <property type="project" value="InterPro"/>
</dbReference>
<dbReference type="SMART" id="SM00487">
    <property type="entry name" value="DEXDc"/>
    <property type="match status" value="1"/>
</dbReference>
<evidence type="ECO:0000256" key="6">
    <source>
        <dbReference type="ARBA" id="ARBA00022840"/>
    </source>
</evidence>
<dbReference type="Pfam" id="PF00270">
    <property type="entry name" value="DEAD"/>
    <property type="match status" value="1"/>
</dbReference>
<dbReference type="InterPro" id="IPR001650">
    <property type="entry name" value="Helicase_C-like"/>
</dbReference>
<dbReference type="Gene3D" id="4.10.60.10">
    <property type="entry name" value="Zinc finger, CCHC-type"/>
    <property type="match status" value="1"/>
</dbReference>
<dbReference type="InterPro" id="IPR000629">
    <property type="entry name" value="RNA-helicase_DEAD-box_CS"/>
</dbReference>
<dbReference type="FunFam" id="3.40.50.300:FF:000008">
    <property type="entry name" value="ATP-dependent RNA helicase RhlB"/>
    <property type="match status" value="1"/>
</dbReference>
<evidence type="ECO:0000259" key="10">
    <source>
        <dbReference type="PROSITE" id="PS50158"/>
    </source>
</evidence>
<keyword evidence="4 8" id="KW-0378">Hydrolase</keyword>
<evidence type="ECO:0000256" key="9">
    <source>
        <dbReference type="SAM" id="MobiDB-lite"/>
    </source>
</evidence>
<dbReference type="PROSITE" id="PS50158">
    <property type="entry name" value="ZF_CCHC"/>
    <property type="match status" value="1"/>
</dbReference>
<dbReference type="InterPro" id="IPR014001">
    <property type="entry name" value="Helicase_ATP-bd"/>
</dbReference>
<reference evidence="13" key="1">
    <citation type="submission" date="2014-05" db="EMBL/GenBank/DDBJ databases">
        <authorList>
            <person name="Chronopoulou M."/>
        </authorList>
    </citation>
    <scope>NUCLEOTIDE SEQUENCE</scope>
    <source>
        <tissue evidence="13">Whole organism</tissue>
    </source>
</reference>
<dbReference type="CDD" id="cd18787">
    <property type="entry name" value="SF2_C_DEAD"/>
    <property type="match status" value="1"/>
</dbReference>
<evidence type="ECO:0000256" key="3">
    <source>
        <dbReference type="ARBA" id="ARBA00022741"/>
    </source>
</evidence>
<feature type="domain" description="Helicase C-terminal" evidence="12">
    <location>
        <begin position="380"/>
        <end position="531"/>
    </location>
</feature>
<evidence type="ECO:0000259" key="11">
    <source>
        <dbReference type="PROSITE" id="PS51192"/>
    </source>
</evidence>
<dbReference type="InterPro" id="IPR011545">
    <property type="entry name" value="DEAD/DEAH_box_helicase_dom"/>
</dbReference>
<feature type="region of interest" description="Disordered" evidence="9">
    <location>
        <begin position="1"/>
        <end position="35"/>
    </location>
</feature>
<comment type="similarity">
    <text evidence="1">Belongs to the DEAD box helicase family. DDX4/VASA subfamily.</text>
</comment>
<dbReference type="SMART" id="SM00343">
    <property type="entry name" value="ZnF_C2HC"/>
    <property type="match status" value="1"/>
</dbReference>
<dbReference type="SMART" id="SM00490">
    <property type="entry name" value="HELICc"/>
    <property type="match status" value="1"/>
</dbReference>
<dbReference type="PROSITE" id="PS51192">
    <property type="entry name" value="HELICASE_ATP_BIND_1"/>
    <property type="match status" value="1"/>
</dbReference>
<dbReference type="Gene3D" id="3.40.50.300">
    <property type="entry name" value="P-loop containing nucleotide triphosphate hydrolases"/>
    <property type="match status" value="2"/>
</dbReference>
<feature type="compositionally biased region" description="Basic and acidic residues" evidence="9">
    <location>
        <begin position="82"/>
        <end position="99"/>
    </location>
</feature>
<dbReference type="PROSITE" id="PS51194">
    <property type="entry name" value="HELICASE_CTER"/>
    <property type="match status" value="1"/>
</dbReference>
<dbReference type="InterPro" id="IPR027417">
    <property type="entry name" value="P-loop_NTPase"/>
</dbReference>
<feature type="domain" description="CCHC-type" evidence="10">
    <location>
        <begin position="65"/>
        <end position="80"/>
    </location>
</feature>
<feature type="compositionally biased region" description="Basic and acidic residues" evidence="9">
    <location>
        <begin position="545"/>
        <end position="570"/>
    </location>
</feature>
<organism evidence="13">
    <name type="scientific">Lepeophtheirus salmonis</name>
    <name type="common">Salmon louse</name>
    <name type="synonym">Caligus salmonis</name>
    <dbReference type="NCBI Taxonomy" id="72036"/>
    <lineage>
        <taxon>Eukaryota</taxon>
        <taxon>Metazoa</taxon>
        <taxon>Ecdysozoa</taxon>
        <taxon>Arthropoda</taxon>
        <taxon>Crustacea</taxon>
        <taxon>Multicrustacea</taxon>
        <taxon>Hexanauplia</taxon>
        <taxon>Copepoda</taxon>
        <taxon>Siphonostomatoida</taxon>
        <taxon>Caligidae</taxon>
        <taxon>Lepeophtheirus</taxon>
    </lineage>
</organism>
<evidence type="ECO:0000256" key="4">
    <source>
        <dbReference type="ARBA" id="ARBA00022801"/>
    </source>
</evidence>
<keyword evidence="6 8" id="KW-0067">ATP-binding</keyword>
<keyword evidence="3 8" id="KW-0547">Nucleotide-binding</keyword>
<dbReference type="SUPFAM" id="SSF52540">
    <property type="entry name" value="P-loop containing nucleoside triphosphate hydrolases"/>
    <property type="match status" value="1"/>
</dbReference>
<name>A0A0K2TKB8_LEPSM</name>
<dbReference type="GO" id="GO:0008270">
    <property type="term" value="F:zinc ion binding"/>
    <property type="evidence" value="ECO:0007669"/>
    <property type="project" value="UniProtKB-KW"/>
</dbReference>
<keyword evidence="7" id="KW-0479">Metal-binding</keyword>
<dbReference type="InterPro" id="IPR001878">
    <property type="entry name" value="Znf_CCHC"/>
</dbReference>
<dbReference type="KEGG" id="lsm:121119223"/>
<dbReference type="SUPFAM" id="SSF57756">
    <property type="entry name" value="Retrovirus zinc finger-like domains"/>
    <property type="match status" value="1"/>
</dbReference>
<accession>A0A0K2TKB8</accession>
<dbReference type="GeneID" id="121119223"/>
<dbReference type="AlphaFoldDB" id="A0A0K2TKB8"/>
<dbReference type="Pfam" id="PF00271">
    <property type="entry name" value="Helicase_C"/>
    <property type="match status" value="1"/>
</dbReference>
<dbReference type="PROSITE" id="PS00039">
    <property type="entry name" value="DEAD_ATP_HELICASE"/>
    <property type="match status" value="1"/>
</dbReference>
<evidence type="ECO:0000259" key="12">
    <source>
        <dbReference type="PROSITE" id="PS51194"/>
    </source>
</evidence>
<dbReference type="EC" id="3.6.4.13" evidence="2"/>
<evidence type="ECO:0000313" key="13">
    <source>
        <dbReference type="EMBL" id="CDW26364.1"/>
    </source>
</evidence>
<dbReference type="GO" id="GO:0005524">
    <property type="term" value="F:ATP binding"/>
    <property type="evidence" value="ECO:0007669"/>
    <property type="project" value="UniProtKB-KW"/>
</dbReference>
<evidence type="ECO:0000256" key="7">
    <source>
        <dbReference type="PROSITE-ProRule" id="PRU00047"/>
    </source>
</evidence>